<reference evidence="2" key="1">
    <citation type="submission" date="2020-09" db="EMBL/GenBank/DDBJ databases">
        <title>Whole genome shotgun sequence of Streptomyces cinnamonensis NBRC 15873.</title>
        <authorList>
            <person name="Komaki H."/>
            <person name="Tamura T."/>
        </authorList>
    </citation>
    <scope>NUCLEOTIDE SEQUENCE [LARGE SCALE GENOMIC DNA]</scope>
    <source>
        <strain evidence="2">NBRC 15873</strain>
    </source>
</reference>
<proteinExistence type="predicted"/>
<organism evidence="1 2">
    <name type="scientific">Streptomyces virginiae</name>
    <name type="common">Streptomyces cinnamonensis</name>
    <dbReference type="NCBI Taxonomy" id="1961"/>
    <lineage>
        <taxon>Bacteria</taxon>
        <taxon>Bacillati</taxon>
        <taxon>Actinomycetota</taxon>
        <taxon>Actinomycetes</taxon>
        <taxon>Kitasatosporales</taxon>
        <taxon>Streptomycetaceae</taxon>
        <taxon>Streptomyces</taxon>
    </lineage>
</organism>
<dbReference type="RefSeq" id="WP_051734946.1">
    <property type="nucleotide sequence ID" value="NZ_BMRU01000037.1"/>
</dbReference>
<keyword evidence="2" id="KW-1185">Reference proteome</keyword>
<gene>
    <name evidence="1" type="ORF">Scinn_50330</name>
</gene>
<dbReference type="EMBL" id="BNDV01000010">
    <property type="protein sequence ID" value="GHI15570.1"/>
    <property type="molecule type" value="Genomic_DNA"/>
</dbReference>
<evidence type="ECO:0000313" key="1">
    <source>
        <dbReference type="EMBL" id="GHI15570.1"/>
    </source>
</evidence>
<evidence type="ECO:0000313" key="2">
    <source>
        <dbReference type="Proteomes" id="UP000660554"/>
    </source>
</evidence>
<dbReference type="Proteomes" id="UP000660554">
    <property type="component" value="Unassembled WGS sequence"/>
</dbReference>
<dbReference type="GeneID" id="86958726"/>
<accession>A0ABQ3NS15</accession>
<comment type="caution">
    <text evidence="1">The sequence shown here is derived from an EMBL/GenBank/DDBJ whole genome shotgun (WGS) entry which is preliminary data.</text>
</comment>
<name>A0ABQ3NS15_STRVG</name>
<sequence length="137" mass="14444">MLHPERVTEYPYIESLTGALGERVEEWDGVGDGARTAPPSYQSDLSVAPGWKAGGHAAWNVTGPGSTDCPGCGHGMRLLLTVDSYEWRSDSASWRPLPTAGGVGANAPTGVAVGNFGKLNVFACPQDPAHPHRFSVQ</sequence>
<protein>
    <submittedName>
        <fullName evidence="1">Uncharacterized protein</fullName>
    </submittedName>
</protein>